<evidence type="ECO:0000256" key="6">
    <source>
        <dbReference type="ARBA" id="ARBA00023012"/>
    </source>
</evidence>
<dbReference type="PANTHER" id="PTHR45453:SF1">
    <property type="entry name" value="PHOSPHATE REGULON SENSOR PROTEIN PHOR"/>
    <property type="match status" value="1"/>
</dbReference>
<dbReference type="STRING" id="1123380.SAMN02745199_1366"/>
<sequence length="316" mass="36974">MFNFEVFDFFDEIVILLEKLKIKRRNKLAEKYGINESIEIFSVFTFDKIDELVEHIFSEKDFKIRTKMYFFQISQTRDVVLSYNSSSNLLIIKDVTEIERLKEAKINFTTAVSHELFNPLSVIKANVYLLLDNKETVETALREIEKSVKRMERIIKQLKILSMLELGLYMPKYNEIDIEKVLKEVIEDLNMKIKAKSITIEKKIVQRYFRADGFLIYTILKNLISNAVKYSYKNSTVKIETIDNMIIIEDRGIGIKKEELEKVTERFYRTKDAIKMATGSGLGLSVVKHICSICNYKLKIESNYMMGTKVIVVLNT</sequence>
<evidence type="ECO:0000256" key="5">
    <source>
        <dbReference type="ARBA" id="ARBA00022777"/>
    </source>
</evidence>
<keyword evidence="6" id="KW-0902">Two-component regulatory system</keyword>
<dbReference type="InterPro" id="IPR036097">
    <property type="entry name" value="HisK_dim/P_sf"/>
</dbReference>
<dbReference type="PANTHER" id="PTHR45453">
    <property type="entry name" value="PHOSPHATE REGULON SENSOR PROTEIN PHOR"/>
    <property type="match status" value="1"/>
</dbReference>
<evidence type="ECO:0000256" key="1">
    <source>
        <dbReference type="ARBA" id="ARBA00000085"/>
    </source>
</evidence>
<dbReference type="PROSITE" id="PS50109">
    <property type="entry name" value="HIS_KIN"/>
    <property type="match status" value="1"/>
</dbReference>
<dbReference type="Proteomes" id="UP000242592">
    <property type="component" value="Unassembled WGS sequence"/>
</dbReference>
<dbReference type="GO" id="GO:0016036">
    <property type="term" value="P:cellular response to phosphate starvation"/>
    <property type="evidence" value="ECO:0007669"/>
    <property type="project" value="TreeGrafter"/>
</dbReference>
<dbReference type="SMART" id="SM00387">
    <property type="entry name" value="HATPase_c"/>
    <property type="match status" value="1"/>
</dbReference>
<dbReference type="SUPFAM" id="SSF47384">
    <property type="entry name" value="Homodimeric domain of signal transducing histidine kinase"/>
    <property type="match status" value="1"/>
</dbReference>
<comment type="catalytic activity">
    <reaction evidence="1">
        <text>ATP + protein L-histidine = ADP + protein N-phospho-L-histidine.</text>
        <dbReference type="EC" id="2.7.13.3"/>
    </reaction>
</comment>
<evidence type="ECO:0000256" key="7">
    <source>
        <dbReference type="SAM" id="Coils"/>
    </source>
</evidence>
<dbReference type="Pfam" id="PF02518">
    <property type="entry name" value="HATPase_c"/>
    <property type="match status" value="1"/>
</dbReference>
<keyword evidence="7" id="KW-0175">Coiled coil</keyword>
<evidence type="ECO:0000313" key="10">
    <source>
        <dbReference type="Proteomes" id="UP000242592"/>
    </source>
</evidence>
<dbReference type="SUPFAM" id="SSF55874">
    <property type="entry name" value="ATPase domain of HSP90 chaperone/DNA topoisomerase II/histidine kinase"/>
    <property type="match status" value="1"/>
</dbReference>
<dbReference type="Gene3D" id="1.10.287.130">
    <property type="match status" value="1"/>
</dbReference>
<dbReference type="EC" id="2.7.13.3" evidence="2"/>
<dbReference type="InterPro" id="IPR036890">
    <property type="entry name" value="HATPase_C_sf"/>
</dbReference>
<dbReference type="Gene3D" id="3.30.565.10">
    <property type="entry name" value="Histidine kinase-like ATPase, C-terminal domain"/>
    <property type="match status" value="1"/>
</dbReference>
<evidence type="ECO:0000256" key="4">
    <source>
        <dbReference type="ARBA" id="ARBA00022679"/>
    </source>
</evidence>
<reference evidence="10" key="1">
    <citation type="submission" date="2016-11" db="EMBL/GenBank/DDBJ databases">
        <authorList>
            <person name="Varghese N."/>
            <person name="Submissions S."/>
        </authorList>
    </citation>
    <scope>NUCLEOTIDE SEQUENCE [LARGE SCALE GENOMIC DNA]</scope>
    <source>
        <strain evidence="10">DSM 15807</strain>
    </source>
</reference>
<proteinExistence type="predicted"/>
<dbReference type="OrthoDB" id="45011at2"/>
<keyword evidence="4" id="KW-0808">Transferase</keyword>
<evidence type="ECO:0000313" key="9">
    <source>
        <dbReference type="EMBL" id="SHH51224.1"/>
    </source>
</evidence>
<feature type="coiled-coil region" evidence="7">
    <location>
        <begin position="134"/>
        <end position="161"/>
    </location>
</feature>
<dbReference type="CDD" id="cd00082">
    <property type="entry name" value="HisKA"/>
    <property type="match status" value="1"/>
</dbReference>
<dbReference type="InterPro" id="IPR003661">
    <property type="entry name" value="HisK_dim/P_dom"/>
</dbReference>
<keyword evidence="5 9" id="KW-0418">Kinase</keyword>
<dbReference type="Pfam" id="PF00512">
    <property type="entry name" value="HisKA"/>
    <property type="match status" value="1"/>
</dbReference>
<evidence type="ECO:0000256" key="2">
    <source>
        <dbReference type="ARBA" id="ARBA00012438"/>
    </source>
</evidence>
<dbReference type="GO" id="GO:0005886">
    <property type="term" value="C:plasma membrane"/>
    <property type="evidence" value="ECO:0007669"/>
    <property type="project" value="TreeGrafter"/>
</dbReference>
<gene>
    <name evidence="9" type="ORF">SAMN02745199_1366</name>
</gene>
<evidence type="ECO:0000256" key="3">
    <source>
        <dbReference type="ARBA" id="ARBA00022553"/>
    </source>
</evidence>
<dbReference type="InterPro" id="IPR004358">
    <property type="entry name" value="Sig_transdc_His_kin-like_C"/>
</dbReference>
<protein>
    <recommendedName>
        <fullName evidence="2">histidine kinase</fullName>
        <ecNumber evidence="2">2.7.13.3</ecNumber>
    </recommendedName>
</protein>
<dbReference type="GO" id="GO:0004721">
    <property type="term" value="F:phosphoprotein phosphatase activity"/>
    <property type="evidence" value="ECO:0007669"/>
    <property type="project" value="TreeGrafter"/>
</dbReference>
<accession>A0A1M5TKJ4</accession>
<dbReference type="PRINTS" id="PR00344">
    <property type="entry name" value="BCTRLSENSOR"/>
</dbReference>
<feature type="domain" description="Histidine kinase" evidence="8">
    <location>
        <begin position="111"/>
        <end position="316"/>
    </location>
</feature>
<dbReference type="RefSeq" id="WP_073073462.1">
    <property type="nucleotide sequence ID" value="NZ_FQXN01000005.1"/>
</dbReference>
<dbReference type="InterPro" id="IPR005467">
    <property type="entry name" value="His_kinase_dom"/>
</dbReference>
<dbReference type="SMART" id="SM00388">
    <property type="entry name" value="HisKA"/>
    <property type="match status" value="1"/>
</dbReference>
<dbReference type="InterPro" id="IPR050351">
    <property type="entry name" value="BphY/WalK/GraS-like"/>
</dbReference>
<organism evidence="9 10">
    <name type="scientific">Thermosipho atlanticus DSM 15807</name>
    <dbReference type="NCBI Taxonomy" id="1123380"/>
    <lineage>
        <taxon>Bacteria</taxon>
        <taxon>Thermotogati</taxon>
        <taxon>Thermotogota</taxon>
        <taxon>Thermotogae</taxon>
        <taxon>Thermotogales</taxon>
        <taxon>Fervidobacteriaceae</taxon>
        <taxon>Thermosipho</taxon>
    </lineage>
</organism>
<keyword evidence="10" id="KW-1185">Reference proteome</keyword>
<evidence type="ECO:0000259" key="8">
    <source>
        <dbReference type="PROSITE" id="PS50109"/>
    </source>
</evidence>
<keyword evidence="3" id="KW-0597">Phosphoprotein</keyword>
<dbReference type="GO" id="GO:0000155">
    <property type="term" value="F:phosphorelay sensor kinase activity"/>
    <property type="evidence" value="ECO:0007669"/>
    <property type="project" value="InterPro"/>
</dbReference>
<dbReference type="InterPro" id="IPR003594">
    <property type="entry name" value="HATPase_dom"/>
</dbReference>
<dbReference type="AlphaFoldDB" id="A0A1M5TKJ4"/>
<name>A0A1M5TKJ4_9BACT</name>
<dbReference type="EMBL" id="FQXN01000005">
    <property type="protein sequence ID" value="SHH51224.1"/>
    <property type="molecule type" value="Genomic_DNA"/>
</dbReference>